<protein>
    <submittedName>
        <fullName evidence="1">Uncharacterized protein</fullName>
    </submittedName>
</protein>
<dbReference type="EMBL" id="OU503043">
    <property type="protein sequence ID" value="CAI9765755.1"/>
    <property type="molecule type" value="Genomic_DNA"/>
</dbReference>
<gene>
    <name evidence="1" type="ORF">FPE_LOCUS13185</name>
</gene>
<evidence type="ECO:0000313" key="2">
    <source>
        <dbReference type="Proteomes" id="UP000834106"/>
    </source>
</evidence>
<accession>A0AAD1ZA42</accession>
<sequence length="149" mass="17283">MGTNYCLFMPLFDALGNTLNIKSWEMHKKISRDLGKNGRVPDIVFLAHFIDMSAAMHMPFISRTMASLPYATRIHLLPFLPISFMAMLVMWANSKTFLISFYNLRDRLHQTWAVPRFGFQYFLPFTAQGINKHIEESILMADRLGVKSY</sequence>
<organism evidence="1 2">
    <name type="scientific">Fraxinus pennsylvanica</name>
    <dbReference type="NCBI Taxonomy" id="56036"/>
    <lineage>
        <taxon>Eukaryota</taxon>
        <taxon>Viridiplantae</taxon>
        <taxon>Streptophyta</taxon>
        <taxon>Embryophyta</taxon>
        <taxon>Tracheophyta</taxon>
        <taxon>Spermatophyta</taxon>
        <taxon>Magnoliopsida</taxon>
        <taxon>eudicotyledons</taxon>
        <taxon>Gunneridae</taxon>
        <taxon>Pentapetalae</taxon>
        <taxon>asterids</taxon>
        <taxon>lamiids</taxon>
        <taxon>Lamiales</taxon>
        <taxon>Oleaceae</taxon>
        <taxon>Oleeae</taxon>
        <taxon>Fraxinus</taxon>
    </lineage>
</organism>
<keyword evidence="2" id="KW-1185">Reference proteome</keyword>
<dbReference type="AlphaFoldDB" id="A0AAD1ZA42"/>
<reference evidence="1" key="1">
    <citation type="submission" date="2023-05" db="EMBL/GenBank/DDBJ databases">
        <authorList>
            <person name="Huff M."/>
        </authorList>
    </citation>
    <scope>NUCLEOTIDE SEQUENCE</scope>
</reference>
<evidence type="ECO:0000313" key="1">
    <source>
        <dbReference type="EMBL" id="CAI9765755.1"/>
    </source>
</evidence>
<dbReference type="Proteomes" id="UP000834106">
    <property type="component" value="Chromosome 8"/>
</dbReference>
<proteinExistence type="predicted"/>
<name>A0AAD1ZA42_9LAMI</name>